<accession>A0A9Q0NIN1</accession>
<dbReference type="OrthoDB" id="693437at2759"/>
<dbReference type="Proteomes" id="UP001151529">
    <property type="component" value="Chromosome 9"/>
</dbReference>
<dbReference type="InterPro" id="IPR008889">
    <property type="entry name" value="VQ"/>
</dbReference>
<gene>
    <name evidence="3" type="ORF">OIU85_014411</name>
</gene>
<feature type="compositionally biased region" description="Polar residues" evidence="1">
    <location>
        <begin position="90"/>
        <end position="103"/>
    </location>
</feature>
<reference evidence="3" key="1">
    <citation type="submission" date="2022-11" db="EMBL/GenBank/DDBJ databases">
        <authorList>
            <person name="Hyden B.L."/>
            <person name="Feng K."/>
            <person name="Yates T."/>
            <person name="Jawdy S."/>
            <person name="Smart L.B."/>
            <person name="Muchero W."/>
        </authorList>
    </citation>
    <scope>NUCLEOTIDE SEQUENCE</scope>
    <source>
        <tissue evidence="3">Shoot tip</tissue>
    </source>
</reference>
<evidence type="ECO:0000313" key="3">
    <source>
        <dbReference type="EMBL" id="KAJ6670540.1"/>
    </source>
</evidence>
<evidence type="ECO:0000259" key="2">
    <source>
        <dbReference type="Pfam" id="PF05678"/>
    </source>
</evidence>
<dbReference type="EMBL" id="JAPFFL010000019">
    <property type="protein sequence ID" value="KAJ6670540.1"/>
    <property type="molecule type" value="Genomic_DNA"/>
</dbReference>
<name>A0A9Q0NIN1_SALVM</name>
<dbReference type="InterPro" id="IPR039607">
    <property type="entry name" value="VQ_8/17/18/20/21/25"/>
</dbReference>
<evidence type="ECO:0000256" key="1">
    <source>
        <dbReference type="SAM" id="MobiDB-lite"/>
    </source>
</evidence>
<evidence type="ECO:0000313" key="4">
    <source>
        <dbReference type="Proteomes" id="UP001151529"/>
    </source>
</evidence>
<feature type="region of interest" description="Disordered" evidence="1">
    <location>
        <begin position="1"/>
        <end position="23"/>
    </location>
</feature>
<proteinExistence type="predicted"/>
<dbReference type="Pfam" id="PF05678">
    <property type="entry name" value="VQ"/>
    <property type="match status" value="1"/>
</dbReference>
<organism evidence="3 4">
    <name type="scientific">Salix viminalis</name>
    <name type="common">Common osier</name>
    <name type="synonym">Basket willow</name>
    <dbReference type="NCBI Taxonomy" id="40686"/>
    <lineage>
        <taxon>Eukaryota</taxon>
        <taxon>Viridiplantae</taxon>
        <taxon>Streptophyta</taxon>
        <taxon>Embryophyta</taxon>
        <taxon>Tracheophyta</taxon>
        <taxon>Spermatophyta</taxon>
        <taxon>Magnoliopsida</taxon>
        <taxon>eudicotyledons</taxon>
        <taxon>Gunneridae</taxon>
        <taxon>Pentapetalae</taxon>
        <taxon>rosids</taxon>
        <taxon>fabids</taxon>
        <taxon>Malpighiales</taxon>
        <taxon>Salicaceae</taxon>
        <taxon>Saliceae</taxon>
        <taxon>Salix</taxon>
    </lineage>
</organism>
<protein>
    <submittedName>
        <fullName evidence="3">F16F4.1 PROTEIN-RELATED</fullName>
    </submittedName>
</protein>
<dbReference type="PANTHER" id="PTHR33143:SF74">
    <property type="entry name" value="VQ MOTIF-CONTAINING PROTEIN 18"/>
    <property type="match status" value="1"/>
</dbReference>
<dbReference type="GO" id="GO:0005634">
    <property type="term" value="C:nucleus"/>
    <property type="evidence" value="ECO:0007669"/>
    <property type="project" value="TreeGrafter"/>
</dbReference>
<dbReference type="AlphaFoldDB" id="A0A9Q0NIN1"/>
<comment type="caution">
    <text evidence="3">The sequence shown here is derived from an EMBL/GenBank/DDBJ whole genome shotgun (WGS) entry which is preliminary data.</text>
</comment>
<sequence>MEGVGRAHSSDPKPPPPSKLGMHRDSHVISKLVKPKVRIIHIFAPEIIKTDAADFRELVQRLTGQPCESKGLIRKKAGSSGTADKRKKSTAGSSICDQSNKTPMHQLPELGLPSLIRSEKLKVGVEANKMWGGECSSSNCNFLDGFGDLNGFIHDLSDNFPLTATNSQSYHEMDSMITFSHKTNGDEGYAFLDGLADLDGCS</sequence>
<keyword evidence="4" id="KW-1185">Reference proteome</keyword>
<dbReference type="PANTHER" id="PTHR33143">
    <property type="entry name" value="F16F4.1 PROTEIN-RELATED"/>
    <property type="match status" value="1"/>
</dbReference>
<feature type="domain" description="VQ" evidence="2">
    <location>
        <begin position="42"/>
        <end position="66"/>
    </location>
</feature>
<feature type="region of interest" description="Disordered" evidence="1">
    <location>
        <begin position="70"/>
        <end position="107"/>
    </location>
</feature>
<reference evidence="3" key="2">
    <citation type="journal article" date="2023" name="Int. J. Mol. Sci.">
        <title>De Novo Assembly and Annotation of 11 Diverse Shrub Willow (Salix) Genomes Reveals Novel Gene Organization in Sex-Linked Regions.</title>
        <authorList>
            <person name="Hyden B."/>
            <person name="Feng K."/>
            <person name="Yates T.B."/>
            <person name="Jawdy S."/>
            <person name="Cereghino C."/>
            <person name="Smart L.B."/>
            <person name="Muchero W."/>
        </authorList>
    </citation>
    <scope>NUCLEOTIDE SEQUENCE [LARGE SCALE GENOMIC DNA]</scope>
    <source>
        <tissue evidence="3">Shoot tip</tissue>
    </source>
</reference>